<keyword evidence="1" id="KW-0489">Methyltransferase</keyword>
<dbReference type="RefSeq" id="WP_194110010.1">
    <property type="nucleotide sequence ID" value="NZ_JADFFL010000001.1"/>
</dbReference>
<dbReference type="GO" id="GO:0032259">
    <property type="term" value="P:methylation"/>
    <property type="evidence" value="ECO:0007669"/>
    <property type="project" value="UniProtKB-KW"/>
</dbReference>
<dbReference type="AlphaFoldDB" id="A0A929KUR8"/>
<evidence type="ECO:0000313" key="2">
    <source>
        <dbReference type="Proteomes" id="UP000622475"/>
    </source>
</evidence>
<organism evidence="1 2">
    <name type="scientific">Mucilaginibacter myungsuensis</name>
    <dbReference type="NCBI Taxonomy" id="649104"/>
    <lineage>
        <taxon>Bacteria</taxon>
        <taxon>Pseudomonadati</taxon>
        <taxon>Bacteroidota</taxon>
        <taxon>Sphingobacteriia</taxon>
        <taxon>Sphingobacteriales</taxon>
        <taxon>Sphingobacteriaceae</taxon>
        <taxon>Mucilaginibacter</taxon>
    </lineage>
</organism>
<sequence length="339" mass="38960">MTYSYSKHTATCPICGNSDNKLLYKISSDEAAAQCMVVQPAWRKADAQVKAAKSIERLWGGKTASVVGCTKCGVVFADPFVSGDAEFYNVVTHSDNSVDYNKIPLNWKWEFDKTFNTLSSLYKNGQNIQLLEIGASIGDFAIGASKLIPKENILCLEYSEKAVERIKNVGIKAMSDDFRELKDRPEHIAKYDVICLFQVLEHLDRMDDTFETFNKLIKPGGHLFIGVPNDKNIKFNELNGGLLDIPPNHLIRFNKHSFKLLGQKYNWQLKELCVQPYTPLDVMKTVMYSQSLKRSQYPPVERRMLYRTREYLQIKKLRLRSFLLHKQLGECTWVHYQKP</sequence>
<dbReference type="Gene3D" id="3.40.50.150">
    <property type="entry name" value="Vaccinia Virus protein VP39"/>
    <property type="match status" value="1"/>
</dbReference>
<dbReference type="Proteomes" id="UP000622475">
    <property type="component" value="Unassembled WGS sequence"/>
</dbReference>
<proteinExistence type="predicted"/>
<comment type="caution">
    <text evidence="1">The sequence shown here is derived from an EMBL/GenBank/DDBJ whole genome shotgun (WGS) entry which is preliminary data.</text>
</comment>
<dbReference type="Pfam" id="PF13489">
    <property type="entry name" value="Methyltransf_23"/>
    <property type="match status" value="1"/>
</dbReference>
<protein>
    <submittedName>
        <fullName evidence="1">Class I SAM-dependent methyltransferase</fullName>
    </submittedName>
</protein>
<dbReference type="CDD" id="cd02440">
    <property type="entry name" value="AdoMet_MTases"/>
    <property type="match status" value="1"/>
</dbReference>
<keyword evidence="2" id="KW-1185">Reference proteome</keyword>
<keyword evidence="1" id="KW-0808">Transferase</keyword>
<gene>
    <name evidence="1" type="ORF">IRJ16_02910</name>
</gene>
<reference evidence="1" key="1">
    <citation type="submission" date="2020-10" db="EMBL/GenBank/DDBJ databases">
        <title>Mucilaginibacter mali sp. nov., isolated from rhizosphere soil of apple orchard.</title>
        <authorList>
            <person name="Lee J.-S."/>
            <person name="Kim H.S."/>
            <person name="Kim J.-S."/>
        </authorList>
    </citation>
    <scope>NUCLEOTIDE SEQUENCE</scope>
    <source>
        <strain evidence="1">KCTC 22746</strain>
    </source>
</reference>
<dbReference type="GO" id="GO:0008168">
    <property type="term" value="F:methyltransferase activity"/>
    <property type="evidence" value="ECO:0007669"/>
    <property type="project" value="UniProtKB-KW"/>
</dbReference>
<evidence type="ECO:0000313" key="1">
    <source>
        <dbReference type="EMBL" id="MBE9660820.1"/>
    </source>
</evidence>
<name>A0A929KUR8_9SPHI</name>
<dbReference type="InterPro" id="IPR029063">
    <property type="entry name" value="SAM-dependent_MTases_sf"/>
</dbReference>
<dbReference type="EMBL" id="JADFFL010000001">
    <property type="protein sequence ID" value="MBE9660820.1"/>
    <property type="molecule type" value="Genomic_DNA"/>
</dbReference>
<dbReference type="SUPFAM" id="SSF53335">
    <property type="entry name" value="S-adenosyl-L-methionine-dependent methyltransferases"/>
    <property type="match status" value="1"/>
</dbReference>
<dbReference type="PANTHER" id="PTHR43861:SF6">
    <property type="entry name" value="METHYLTRANSFERASE TYPE 11"/>
    <property type="match status" value="1"/>
</dbReference>
<accession>A0A929KUR8</accession>
<dbReference type="PANTHER" id="PTHR43861">
    <property type="entry name" value="TRANS-ACONITATE 2-METHYLTRANSFERASE-RELATED"/>
    <property type="match status" value="1"/>
</dbReference>